<protein>
    <recommendedName>
        <fullName evidence="5">Bacterial surface antigen (D15) domain-containing protein</fullName>
    </recommendedName>
</protein>
<evidence type="ECO:0000256" key="2">
    <source>
        <dbReference type="SAM" id="SignalP"/>
    </source>
</evidence>
<dbReference type="RefSeq" id="WP_321545461.1">
    <property type="nucleotide sequence ID" value="NZ_JAXIVS010000003.1"/>
</dbReference>
<proteinExistence type="predicted"/>
<comment type="caution">
    <text evidence="3">The sequence shown here is derived from an EMBL/GenBank/DDBJ whole genome shotgun (WGS) entry which is preliminary data.</text>
</comment>
<feature type="chain" id="PRO_5045292944" description="Bacterial surface antigen (D15) domain-containing protein" evidence="2">
    <location>
        <begin position="19"/>
        <end position="805"/>
    </location>
</feature>
<gene>
    <name evidence="3" type="ORF">SYV04_10060</name>
</gene>
<dbReference type="EMBL" id="JAXIVS010000003">
    <property type="protein sequence ID" value="MDY7226734.1"/>
    <property type="molecule type" value="Genomic_DNA"/>
</dbReference>
<evidence type="ECO:0000313" key="3">
    <source>
        <dbReference type="EMBL" id="MDY7226734.1"/>
    </source>
</evidence>
<dbReference type="Gene3D" id="2.40.160.50">
    <property type="entry name" value="membrane protein fhac: a member of the omp85/tpsb transporter family"/>
    <property type="match status" value="1"/>
</dbReference>
<dbReference type="Proteomes" id="UP001291309">
    <property type="component" value="Unassembled WGS sequence"/>
</dbReference>
<evidence type="ECO:0000313" key="4">
    <source>
        <dbReference type="Proteomes" id="UP001291309"/>
    </source>
</evidence>
<keyword evidence="4" id="KW-1185">Reference proteome</keyword>
<feature type="region of interest" description="Disordered" evidence="1">
    <location>
        <begin position="20"/>
        <end position="62"/>
    </location>
</feature>
<name>A0ABU5H0T3_9BACT</name>
<sequence length="805" mass="88982">MNRLSLLLACLLPLLANAQGEVPDAGPTKAAPPAAPAPVPDAGSPPDAGLPPDAGSAPEARLAPSAAVPICPELDEASEEPPEGLGTLQIRVDGQAQTLAAIEWKGLQRLNADQVRTLTGLPAEGPLTVEQATRGLRRLARTQLFARITPTLRLIEGTAPALEVTAEEHPFVTSVSFQGLQDAEPRELLEDLLLRAGRDRDWESSSWDDDDEEVVATLRLTERNVSVSVSSAPACPPSRPPKEWVAHVDARGNFQPGIFAGGLVPGLEHVLEELRDNGYLLASIAATLHPDGRLEVGVDEGHIEAVEVEGVDADMAPRVREALGIMPGDIFLRSDMHRAVRRLETALPHLEVEGVERHRGVARLNEERGEDGTRRYHTVQEAPEEKSQRSRRRMHVELPWDNLVGEWWHDWDEHDAPAGLSTRGRRVVVNVRTRRPDFDLDLLPVHTQVTGLAPGLEGRLQVWDPRNRAHATLDAAFFIPFRLGGQRIPDDPEQTRRQRRLNWLMGAKVRVPSLGLAELGGQVHDFTDTLDRWRMGAIDSYLYSALLNRPDTDYFRRKGAAAFATWRLGNDWLLGAEYRRDTYATLLSLSPPLTVFRRDSPAYPNAPVTEGRFGSLIGRLEYASDGTPRRETGNLFRSPELSLISHEDHWPNRPALRSFLTLEVGRPAFGGDAEIRFWKLVSDSAFYLPTGGDDSLRLRLRAAGGEDLPLQKREGLGGWSALRGYGFKEFRGDASVLFSAEYRWSSLGAFVDVGTVRQDEGWADARMGLGASLHLGDEVALTAAWRADERATWTPELRLLFTRPF</sequence>
<feature type="region of interest" description="Disordered" evidence="1">
    <location>
        <begin position="368"/>
        <end position="390"/>
    </location>
</feature>
<feature type="signal peptide" evidence="2">
    <location>
        <begin position="1"/>
        <end position="18"/>
    </location>
</feature>
<accession>A0ABU5H0T3</accession>
<reference evidence="3 4" key="1">
    <citation type="submission" date="2023-12" db="EMBL/GenBank/DDBJ databases">
        <title>the genome sequence of Hyalangium sp. s54d21.</title>
        <authorList>
            <person name="Zhang X."/>
        </authorList>
    </citation>
    <scope>NUCLEOTIDE SEQUENCE [LARGE SCALE GENOMIC DNA]</scope>
    <source>
        <strain evidence="4">s54d21</strain>
    </source>
</reference>
<organism evidence="3 4">
    <name type="scientific">Hyalangium rubrum</name>
    <dbReference type="NCBI Taxonomy" id="3103134"/>
    <lineage>
        <taxon>Bacteria</taxon>
        <taxon>Pseudomonadati</taxon>
        <taxon>Myxococcota</taxon>
        <taxon>Myxococcia</taxon>
        <taxon>Myxococcales</taxon>
        <taxon>Cystobacterineae</taxon>
        <taxon>Archangiaceae</taxon>
        <taxon>Hyalangium</taxon>
    </lineage>
</organism>
<evidence type="ECO:0008006" key="5">
    <source>
        <dbReference type="Google" id="ProtNLM"/>
    </source>
</evidence>
<feature type="compositionally biased region" description="Low complexity" evidence="1">
    <location>
        <begin position="20"/>
        <end position="32"/>
    </location>
</feature>
<evidence type="ECO:0000256" key="1">
    <source>
        <dbReference type="SAM" id="MobiDB-lite"/>
    </source>
</evidence>
<keyword evidence="2" id="KW-0732">Signal</keyword>